<keyword evidence="5" id="KW-1185">Reference proteome</keyword>
<evidence type="ECO:0000313" key="4">
    <source>
        <dbReference type="Ensembl" id="ENSOTSP00005077479.2"/>
    </source>
</evidence>
<dbReference type="Proteomes" id="UP000694402">
    <property type="component" value="Unassembled WGS sequence"/>
</dbReference>
<protein>
    <recommendedName>
        <fullName evidence="3">DUF676 domain-containing protein</fullName>
    </recommendedName>
</protein>
<dbReference type="FunFam" id="3.40.50.1820:FF:000004">
    <property type="entry name" value="Protein FAM135A isoform a"/>
    <property type="match status" value="1"/>
</dbReference>
<feature type="region of interest" description="Disordered" evidence="2">
    <location>
        <begin position="688"/>
        <end position="743"/>
    </location>
</feature>
<proteinExistence type="inferred from homology"/>
<dbReference type="GeneTree" id="ENSGT00940000156079"/>
<feature type="compositionally biased region" description="Gly residues" evidence="2">
    <location>
        <begin position="660"/>
        <end position="673"/>
    </location>
</feature>
<reference evidence="4" key="1">
    <citation type="submission" date="2025-08" db="UniProtKB">
        <authorList>
            <consortium name="Ensembl"/>
        </authorList>
    </citation>
    <scope>IDENTIFICATION</scope>
</reference>
<evidence type="ECO:0000256" key="2">
    <source>
        <dbReference type="SAM" id="MobiDB-lite"/>
    </source>
</evidence>
<feature type="compositionally biased region" description="Acidic residues" evidence="2">
    <location>
        <begin position="715"/>
        <end position="732"/>
    </location>
</feature>
<sequence>MSEVQGTLEFSVELNKFHNVDLFQRGFYQVRAGLKVSPRVPHRLIATTPGNTGNDTTVFSRIFQILYRNEEVNIDDRMLFKVHLLLDGERVEEALSEVDFQLKLDLHFTDNEQQLGDIVTVPVISSRTLGLHFHPRRGLHHHVPVMFDYFHLSVVSVSIHASLVALHQPLISFAHTGKGSWLGKGSPENGTDPSAMGVSMENLMFGAGYCKPVITEGSFYVPSENCLQRAHTWHGRLCRLLLVVHRGLRSYYTTVMKEIPQLDQVDIGEATTCYNSISSLCLLVHLHKPEQLQLAEQICRDLTQLCSQLSALWTRFLEAAVPNTHILSHLAQEHHTLRVRRFSEAYFFTEHPKETSLTFQEDLINRHGQIAVEVRSSNYLTRMPPLPVECLDIDGDWNSLPIIFEDRYVESPRTGELTKSGISFNSDVHLKAFSSTFAEIIIADAIPTQEPKDSEDCMDLSTHGSLIGEQSTSIITDKIGETSDPDKADTDQGEPDQGEPVQPGDPEEQAKAEEISEESPGLGLRITRVRPTDVDPFRGEANDIAMDDDSKYVPLSRLTTYPQAPLKDHPLTHPLPTDLRRELAHRGVVGVGGPKIMNRSPSIISDSGIESEPSSMAWLLDAHRTGGGRPLEEIMVLQRLERRHPAHRSSLEGLQTESGASGGSLPGGRGGSMGIQASLTSISSLPYEDDEEQRYQQQLSKLTKSVSAPQISSPEDTEEDQGGAEAEVDTESEGTSGYQDQEVGCSSISTAPTHVMTGDLIRHQESLSRGNYSSLEDIHEGELPEVGLPIPSIPNHTERPIHLIGLTVNDRAKSDDLIGLPANEREQLDLNGQTKPAKIPSSSESGSGSGSTSGSGLSFMNRKVVEVVNMSVSCAPTCLPFSSVLRDSPSISGISTRQATSPITHQPMGSFGIISSSSSNSLGPDDDTNKRMMHFYRSKEDLVKDLVFQATLYSDLPHLASDLPYFPPEEEDEEFEDGIHLVVCVHGLDGNSADLRLVKTFIELGLPGSRLDFLMSERNQTDTFADFDTMTDRLIDEIIQHIQLYNLTVGRISFIGHSLGNVIIRSVLTRPRFRCYLVKLHTFLSLSGPHLGTLYNNSTLVSTGLWLMQKLKKSGSLLQLTCRDHTDPRKTFLYLLSQKPGLQFFKNVVLVASPQDRYVPFHSARIEMCRTALKDRTTGPVYTEMINNLLQPLVGAKDCCLIRQNVFHALPNTANTLIGRAAHIAVLDSELFLEKFFLVAGLNYFK</sequence>
<gene>
    <name evidence="4" type="primary">FAM135B</name>
</gene>
<comment type="similarity">
    <text evidence="1">Belongs to the FAM135 family.</text>
</comment>
<dbReference type="Gene3D" id="3.40.50.1820">
    <property type="entry name" value="alpha/beta hydrolase"/>
    <property type="match status" value="1"/>
</dbReference>
<organism evidence="4 5">
    <name type="scientific">Oncorhynchus tshawytscha</name>
    <name type="common">Chinook salmon</name>
    <name type="synonym">Salmo tshawytscha</name>
    <dbReference type="NCBI Taxonomy" id="74940"/>
    <lineage>
        <taxon>Eukaryota</taxon>
        <taxon>Metazoa</taxon>
        <taxon>Chordata</taxon>
        <taxon>Craniata</taxon>
        <taxon>Vertebrata</taxon>
        <taxon>Euteleostomi</taxon>
        <taxon>Actinopterygii</taxon>
        <taxon>Neopterygii</taxon>
        <taxon>Teleostei</taxon>
        <taxon>Protacanthopterygii</taxon>
        <taxon>Salmoniformes</taxon>
        <taxon>Salmonidae</taxon>
        <taxon>Salmoninae</taxon>
        <taxon>Oncorhynchus</taxon>
    </lineage>
</organism>
<evidence type="ECO:0000259" key="3">
    <source>
        <dbReference type="Pfam" id="PF05057"/>
    </source>
</evidence>
<reference evidence="4" key="2">
    <citation type="submission" date="2025-09" db="UniProtKB">
        <authorList>
            <consortium name="Ensembl"/>
        </authorList>
    </citation>
    <scope>IDENTIFICATION</scope>
</reference>
<feature type="compositionally biased region" description="Polar residues" evidence="2">
    <location>
        <begin position="699"/>
        <end position="714"/>
    </location>
</feature>
<feature type="domain" description="DUF676" evidence="3">
    <location>
        <begin position="977"/>
        <end position="1170"/>
    </location>
</feature>
<feature type="region of interest" description="Disordered" evidence="2">
    <location>
        <begin position="645"/>
        <end position="675"/>
    </location>
</feature>
<dbReference type="PANTHER" id="PTHR12482">
    <property type="entry name" value="LIPASE ROG1-RELATED-RELATED"/>
    <property type="match status" value="1"/>
</dbReference>
<feature type="compositionally biased region" description="Polar residues" evidence="2">
    <location>
        <begin position="462"/>
        <end position="475"/>
    </location>
</feature>
<dbReference type="InterPro" id="IPR029058">
    <property type="entry name" value="AB_hydrolase_fold"/>
</dbReference>
<dbReference type="InterPro" id="IPR007751">
    <property type="entry name" value="DUF676_lipase-like"/>
</dbReference>
<feature type="region of interest" description="Disordered" evidence="2">
    <location>
        <begin position="823"/>
        <end position="856"/>
    </location>
</feature>
<feature type="compositionally biased region" description="Basic and acidic residues" evidence="2">
    <location>
        <begin position="478"/>
        <end position="490"/>
    </location>
</feature>
<evidence type="ECO:0000256" key="1">
    <source>
        <dbReference type="ARBA" id="ARBA00007949"/>
    </source>
</evidence>
<dbReference type="Pfam" id="PF05057">
    <property type="entry name" value="DUF676"/>
    <property type="match status" value="1"/>
</dbReference>
<dbReference type="PANTHER" id="PTHR12482:SF3">
    <property type="entry name" value="PROTEIN FAM135B"/>
    <property type="match status" value="1"/>
</dbReference>
<dbReference type="Ensembl" id="ENSOTST00005083958.2">
    <property type="protein sequence ID" value="ENSOTSP00005077479.2"/>
    <property type="gene ID" value="ENSOTSG00005036520.2"/>
</dbReference>
<evidence type="ECO:0000313" key="5">
    <source>
        <dbReference type="Proteomes" id="UP000694402"/>
    </source>
</evidence>
<name>A0A8C8IBR1_ONCTS</name>
<feature type="region of interest" description="Disordered" evidence="2">
    <location>
        <begin position="449"/>
        <end position="526"/>
    </location>
</feature>
<accession>A0A8C8IBR1</accession>
<dbReference type="InterPro" id="IPR022122">
    <property type="entry name" value="DUF3657"/>
</dbReference>
<dbReference type="Pfam" id="PF12394">
    <property type="entry name" value="DUF3657"/>
    <property type="match status" value="1"/>
</dbReference>
<feature type="compositionally biased region" description="Polar residues" evidence="2">
    <location>
        <begin position="733"/>
        <end position="743"/>
    </location>
</feature>
<dbReference type="AlphaFoldDB" id="A0A8C8IBR1"/>
<dbReference type="SUPFAM" id="SSF53474">
    <property type="entry name" value="alpha/beta-Hydrolases"/>
    <property type="match status" value="1"/>
</dbReference>
<dbReference type="InterPro" id="IPR044294">
    <property type="entry name" value="Lipase-like"/>
</dbReference>